<dbReference type="Gene3D" id="2.40.170.20">
    <property type="entry name" value="TonB-dependent receptor, beta-barrel domain"/>
    <property type="match status" value="1"/>
</dbReference>
<evidence type="ECO:0000256" key="16">
    <source>
        <dbReference type="RuleBase" id="RU003357"/>
    </source>
</evidence>
<dbReference type="GO" id="GO:0038023">
    <property type="term" value="F:signaling receptor activity"/>
    <property type="evidence" value="ECO:0007669"/>
    <property type="project" value="InterPro"/>
</dbReference>
<reference evidence="20 21" key="2">
    <citation type="journal article" date="2016" name="Appl. Microbiol. Biotechnol.">
        <title>Mutations improving production and secretion of extracellular lipase by Burkholderia glumae PG1.</title>
        <authorList>
            <person name="Knapp A."/>
            <person name="Voget S."/>
            <person name="Gao R."/>
            <person name="Zaburannyi N."/>
            <person name="Krysciak D."/>
            <person name="Breuer M."/>
            <person name="Hauer B."/>
            <person name="Streit W.R."/>
            <person name="Muller R."/>
            <person name="Daniel R."/>
            <person name="Jaeger K.E."/>
        </authorList>
    </citation>
    <scope>NUCLEOTIDE SEQUENCE [LARGE SCALE GENOMIC DNA]</scope>
    <source>
        <strain evidence="20 21">PG1</strain>
    </source>
</reference>
<evidence type="ECO:0000256" key="17">
    <source>
        <dbReference type="SAM" id="MobiDB-lite"/>
    </source>
</evidence>
<keyword evidence="12 20" id="KW-0675">Receptor</keyword>
<evidence type="ECO:0000256" key="10">
    <source>
        <dbReference type="ARBA" id="ARBA00023077"/>
    </source>
</evidence>
<keyword evidence="8" id="KW-0408">Iron</keyword>
<dbReference type="GO" id="GO:0015891">
    <property type="term" value="P:siderophore transport"/>
    <property type="evidence" value="ECO:0007669"/>
    <property type="project" value="InterPro"/>
</dbReference>
<evidence type="ECO:0000256" key="4">
    <source>
        <dbReference type="ARBA" id="ARBA00022452"/>
    </source>
</evidence>
<evidence type="ECO:0000256" key="8">
    <source>
        <dbReference type="ARBA" id="ARBA00023004"/>
    </source>
</evidence>
<dbReference type="InterPro" id="IPR036942">
    <property type="entry name" value="Beta-barrel_TonB_sf"/>
</dbReference>
<protein>
    <submittedName>
        <fullName evidence="20">TonB-dependent siderophore receptor</fullName>
    </submittedName>
</protein>
<reference evidence="21" key="1">
    <citation type="submission" date="2011-03" db="EMBL/GenBank/DDBJ databases">
        <authorList>
            <person name="Voget S."/>
            <person name="Streit W.R."/>
            <person name="Jaeger K.E."/>
            <person name="Daniel R."/>
        </authorList>
    </citation>
    <scope>NUCLEOTIDE SEQUENCE [LARGE SCALE GENOMIC DNA]</scope>
    <source>
        <strain evidence="21">PG1</strain>
    </source>
</reference>
<evidence type="ECO:0000256" key="9">
    <source>
        <dbReference type="ARBA" id="ARBA00023065"/>
    </source>
</evidence>
<proteinExistence type="inferred from homology"/>
<evidence type="ECO:0000256" key="5">
    <source>
        <dbReference type="ARBA" id="ARBA00022496"/>
    </source>
</evidence>
<evidence type="ECO:0000256" key="1">
    <source>
        <dbReference type="ARBA" id="ARBA00004571"/>
    </source>
</evidence>
<evidence type="ECO:0000256" key="15">
    <source>
        <dbReference type="PROSITE-ProRule" id="PRU10144"/>
    </source>
</evidence>
<gene>
    <name evidence="20" type="ORF">BGL_2c14720</name>
</gene>
<evidence type="ECO:0000256" key="14">
    <source>
        <dbReference type="PROSITE-ProRule" id="PRU01360"/>
    </source>
</evidence>
<sequence length="780" mass="84120">MITPFDRAAPRRERLSDSPMTRRLPAAALRQLPRTTALHRRLRLGLTMMAAHAAAAAAAPAEVPATAATAAAATRASATTPATAPAAQALPVVDVSAAADSAWHARTASVTGRDDASIRDTPASITVVSAQRIADQQARTLADVLRNDASINADYTPVGYYGNFTIRGFPLDPASAIRQDGVTLSGEQNVPLENKARVEILKGLAAIDSGVLSPGGVVNFVSKRPENVSSVTAGVDSRGSTSAAVDLGRRFGPDNQFGFRINAARENLHSYVDDANGHRTFGSIAADWNITPRASLQVNAEFQNWIQRSVSGYQLLGGTVVPPAASTSKLLGVQPWAKPVTTDALNLNARFDYAFNDAWRLYVTGGRSRTMIDDDVAFAYGCANVPSCGAGGTSPYFFSQNGDFDVFDYRSPAEYRRNDELRAAVDGKFSTGVLRHDVLFGVGALHRVVRLSNAVYDYVGSENIDGPDLAFDPSPSQTSASFPQLDAWQVSLFGTDRISFGEHWQLLAGGRQVLLRQRAWTSQDGPADHTDRTKFLPQLALVYKPVAPLTFYGSYSKDLSLGDQAPVRASNAYAFLPPLESTAYEIGAKYDWANRVTLTAAAFSISRPFQFAQPDDSDAGYTFVQRGRERHDGIELGASGRLTERLALNLSVAAIRARAYDSGSPAYEGHQVINVPALRATLNADYAVPGLPGFDLLGGIEYSASRNANEEGTARVPGWIVFNAGARYTTKLGGHRVTARLWVDNLFNRYYWRDAGEQQGDAYLFLGAPRTARISVTYDF</sequence>
<evidence type="ECO:0000313" key="21">
    <source>
        <dbReference type="Proteomes" id="UP000031838"/>
    </source>
</evidence>
<feature type="domain" description="TonB-dependent receptor plug" evidence="19">
    <location>
        <begin position="118"/>
        <end position="217"/>
    </location>
</feature>
<evidence type="ECO:0000256" key="3">
    <source>
        <dbReference type="ARBA" id="ARBA00022448"/>
    </source>
</evidence>
<dbReference type="Gene3D" id="2.170.130.10">
    <property type="entry name" value="TonB-dependent receptor, plug domain"/>
    <property type="match status" value="1"/>
</dbReference>
<dbReference type="PANTHER" id="PTHR32552:SF83">
    <property type="entry name" value="BLR3904 PROTEIN"/>
    <property type="match status" value="1"/>
</dbReference>
<evidence type="ECO:0000313" key="20">
    <source>
        <dbReference type="EMBL" id="AJK49539.1"/>
    </source>
</evidence>
<dbReference type="GO" id="GO:0009279">
    <property type="term" value="C:cell outer membrane"/>
    <property type="evidence" value="ECO:0007669"/>
    <property type="project" value="UniProtKB-SubCell"/>
</dbReference>
<dbReference type="InterPro" id="IPR037066">
    <property type="entry name" value="Plug_dom_sf"/>
</dbReference>
<feature type="short sequence motif" description="TonB C-terminal box" evidence="15">
    <location>
        <begin position="763"/>
        <end position="780"/>
    </location>
</feature>
<dbReference type="GO" id="GO:0015344">
    <property type="term" value="F:siderophore uptake transmembrane transporter activity"/>
    <property type="evidence" value="ECO:0007669"/>
    <property type="project" value="TreeGrafter"/>
</dbReference>
<keyword evidence="7" id="KW-0732">Signal</keyword>
<dbReference type="PANTHER" id="PTHR32552">
    <property type="entry name" value="FERRICHROME IRON RECEPTOR-RELATED"/>
    <property type="match status" value="1"/>
</dbReference>
<name>A0A0B6S542_BURPL</name>
<evidence type="ECO:0000259" key="18">
    <source>
        <dbReference type="Pfam" id="PF00593"/>
    </source>
</evidence>
<dbReference type="NCBIfam" id="TIGR01783">
    <property type="entry name" value="TonB-siderophor"/>
    <property type="match status" value="1"/>
</dbReference>
<dbReference type="AlphaFoldDB" id="A0A0B6S542"/>
<comment type="similarity">
    <text evidence="2 14 16">Belongs to the TonB-dependent receptor family.</text>
</comment>
<dbReference type="Pfam" id="PF00593">
    <property type="entry name" value="TonB_dep_Rec_b-barrel"/>
    <property type="match status" value="1"/>
</dbReference>
<dbReference type="Pfam" id="PF07715">
    <property type="entry name" value="Plug"/>
    <property type="match status" value="1"/>
</dbReference>
<feature type="domain" description="TonB-dependent receptor-like beta-barrel" evidence="18">
    <location>
        <begin position="288"/>
        <end position="746"/>
    </location>
</feature>
<organism evidence="20 21">
    <name type="scientific">Burkholderia plantarii</name>
    <dbReference type="NCBI Taxonomy" id="41899"/>
    <lineage>
        <taxon>Bacteria</taxon>
        <taxon>Pseudomonadati</taxon>
        <taxon>Pseudomonadota</taxon>
        <taxon>Betaproteobacteria</taxon>
        <taxon>Burkholderiales</taxon>
        <taxon>Burkholderiaceae</taxon>
        <taxon>Burkholderia</taxon>
    </lineage>
</organism>
<dbReference type="InterPro" id="IPR010105">
    <property type="entry name" value="TonB_sidphr_rcpt"/>
</dbReference>
<dbReference type="HOGENOM" id="CLU_008287_22_1_4"/>
<dbReference type="InterPro" id="IPR010917">
    <property type="entry name" value="TonB_rcpt_CS"/>
</dbReference>
<keyword evidence="5" id="KW-0410">Iron transport</keyword>
<keyword evidence="3 14" id="KW-0813">Transport</keyword>
<dbReference type="PROSITE" id="PS52016">
    <property type="entry name" value="TONB_DEPENDENT_REC_3"/>
    <property type="match status" value="1"/>
</dbReference>
<keyword evidence="4 14" id="KW-1134">Transmembrane beta strand</keyword>
<keyword evidence="9" id="KW-0406">Ion transport</keyword>
<evidence type="ECO:0000256" key="6">
    <source>
        <dbReference type="ARBA" id="ARBA00022692"/>
    </source>
</evidence>
<dbReference type="SUPFAM" id="SSF56935">
    <property type="entry name" value="Porins"/>
    <property type="match status" value="1"/>
</dbReference>
<keyword evidence="6 14" id="KW-0812">Transmembrane</keyword>
<dbReference type="EMBL" id="CP002581">
    <property type="protein sequence ID" value="AJK49539.1"/>
    <property type="molecule type" value="Genomic_DNA"/>
</dbReference>
<evidence type="ECO:0000256" key="11">
    <source>
        <dbReference type="ARBA" id="ARBA00023136"/>
    </source>
</evidence>
<dbReference type="PROSITE" id="PS01156">
    <property type="entry name" value="TONB_DEPENDENT_REC_2"/>
    <property type="match status" value="1"/>
</dbReference>
<dbReference type="CDD" id="cd01347">
    <property type="entry name" value="ligand_gated_channel"/>
    <property type="match status" value="1"/>
</dbReference>
<evidence type="ECO:0000256" key="13">
    <source>
        <dbReference type="ARBA" id="ARBA00023237"/>
    </source>
</evidence>
<keyword evidence="21" id="KW-1185">Reference proteome</keyword>
<feature type="region of interest" description="Disordered" evidence="17">
    <location>
        <begin position="1"/>
        <end position="22"/>
    </location>
</feature>
<keyword evidence="10 16" id="KW-0798">TonB box</keyword>
<evidence type="ECO:0000259" key="19">
    <source>
        <dbReference type="Pfam" id="PF07715"/>
    </source>
</evidence>
<dbReference type="KEGG" id="bgp:BGL_2c14720"/>
<dbReference type="Proteomes" id="UP000031838">
    <property type="component" value="Chromosome 2"/>
</dbReference>
<dbReference type="InterPro" id="IPR000531">
    <property type="entry name" value="Beta-barrel_TonB"/>
</dbReference>
<evidence type="ECO:0000256" key="7">
    <source>
        <dbReference type="ARBA" id="ARBA00022729"/>
    </source>
</evidence>
<dbReference type="InterPro" id="IPR012910">
    <property type="entry name" value="Plug_dom"/>
</dbReference>
<keyword evidence="11 14" id="KW-0472">Membrane</keyword>
<evidence type="ECO:0000256" key="2">
    <source>
        <dbReference type="ARBA" id="ARBA00009810"/>
    </source>
</evidence>
<comment type="subcellular location">
    <subcellularLocation>
        <location evidence="1 14">Cell outer membrane</location>
        <topology evidence="1 14">Multi-pass membrane protein</topology>
    </subcellularLocation>
</comment>
<keyword evidence="13 14" id="KW-0998">Cell outer membrane</keyword>
<evidence type="ECO:0000256" key="12">
    <source>
        <dbReference type="ARBA" id="ARBA00023170"/>
    </source>
</evidence>
<dbReference type="InterPro" id="IPR039426">
    <property type="entry name" value="TonB-dep_rcpt-like"/>
</dbReference>
<accession>A0A0B6S542</accession>